<protein>
    <recommendedName>
        <fullName evidence="4">DUF3307 domain-containing protein</fullName>
    </recommendedName>
</protein>
<accession>A0A066WZY7</accession>
<keyword evidence="1" id="KW-0812">Transmembrane</keyword>
<sequence>MVVLFLSLLLAHLLGDFLLQPTTWVNDKKKRKIRSKYLYYHIGVHLLLLLIATQFSFKYLLAVILIALSHFGIDCAKLYFEKKKTAKTWFFIDQLLHLMVITCIVYSYFPFEISIENLYSQQNLALITALLLVTYVSAIILKVLLSKWSEQIVKVDAGNTNNAGKYIGILERLFIFFFVVLNFWEGIGFLLAAKSIFRFGDLKESKDVRLTEYILIGTLLSFGFGILCAMFYKSFIV</sequence>
<feature type="transmembrane region" description="Helical" evidence="1">
    <location>
        <begin position="43"/>
        <end position="68"/>
    </location>
</feature>
<feature type="transmembrane region" description="Helical" evidence="1">
    <location>
        <begin position="173"/>
        <end position="193"/>
    </location>
</feature>
<dbReference type="AlphaFoldDB" id="A0A066WZY7"/>
<evidence type="ECO:0000313" key="2">
    <source>
        <dbReference type="EMBL" id="KDN56484.1"/>
    </source>
</evidence>
<keyword evidence="1" id="KW-0472">Membrane</keyword>
<keyword evidence="3" id="KW-1185">Reference proteome</keyword>
<dbReference type="InterPro" id="IPR021737">
    <property type="entry name" value="Phage_phiKZ_Orf197"/>
</dbReference>
<dbReference type="EMBL" id="JNCA01000003">
    <property type="protein sequence ID" value="KDN56484.1"/>
    <property type="molecule type" value="Genomic_DNA"/>
</dbReference>
<dbReference type="RefSeq" id="WP_035657383.1">
    <property type="nucleotide sequence ID" value="NZ_JNCA01000003.1"/>
</dbReference>
<feature type="transmembrane region" description="Helical" evidence="1">
    <location>
        <begin position="124"/>
        <end position="145"/>
    </location>
</feature>
<evidence type="ECO:0000313" key="3">
    <source>
        <dbReference type="Proteomes" id="UP000027064"/>
    </source>
</evidence>
<reference evidence="2 3" key="1">
    <citation type="submission" date="2014-05" db="EMBL/GenBank/DDBJ databases">
        <title>Genome Sequence of Flavobacterium sp. EM1321.</title>
        <authorList>
            <person name="Shin S.-K."/>
            <person name="Yi H."/>
        </authorList>
    </citation>
    <scope>NUCLEOTIDE SEQUENCE [LARGE SCALE GENOMIC DNA]</scope>
    <source>
        <strain evidence="2 3">EM1321</strain>
    </source>
</reference>
<dbReference type="Pfam" id="PF11750">
    <property type="entry name" value="DUF3307"/>
    <property type="match status" value="1"/>
</dbReference>
<dbReference type="OrthoDB" id="8536716at2"/>
<evidence type="ECO:0000256" key="1">
    <source>
        <dbReference type="SAM" id="Phobius"/>
    </source>
</evidence>
<feature type="transmembrane region" description="Helical" evidence="1">
    <location>
        <begin position="89"/>
        <end position="109"/>
    </location>
</feature>
<comment type="caution">
    <text evidence="2">The sequence shown here is derived from an EMBL/GenBank/DDBJ whole genome shotgun (WGS) entry which is preliminary data.</text>
</comment>
<dbReference type="eggNOG" id="COG5061">
    <property type="taxonomic scope" value="Bacteria"/>
</dbReference>
<feature type="transmembrane region" description="Helical" evidence="1">
    <location>
        <begin position="213"/>
        <end position="232"/>
    </location>
</feature>
<dbReference type="Proteomes" id="UP000027064">
    <property type="component" value="Unassembled WGS sequence"/>
</dbReference>
<gene>
    <name evidence="2" type="ORF">FEM21_05030</name>
</gene>
<proteinExistence type="predicted"/>
<keyword evidence="1" id="KW-1133">Transmembrane helix</keyword>
<dbReference type="STRING" id="1492738.FEM21_05030"/>
<dbReference type="PATRIC" id="fig|1492738.3.peg.498"/>
<organism evidence="2 3">
    <name type="scientific">Flavobacterium seoulense</name>
    <dbReference type="NCBI Taxonomy" id="1492738"/>
    <lineage>
        <taxon>Bacteria</taxon>
        <taxon>Pseudomonadati</taxon>
        <taxon>Bacteroidota</taxon>
        <taxon>Flavobacteriia</taxon>
        <taxon>Flavobacteriales</taxon>
        <taxon>Flavobacteriaceae</taxon>
        <taxon>Flavobacterium</taxon>
    </lineage>
</organism>
<name>A0A066WZY7_9FLAO</name>
<evidence type="ECO:0008006" key="4">
    <source>
        <dbReference type="Google" id="ProtNLM"/>
    </source>
</evidence>